<name>A0A918PVT6_9CAUL</name>
<dbReference type="SUPFAM" id="SSF110395">
    <property type="entry name" value="CutC-like"/>
    <property type="match status" value="1"/>
</dbReference>
<evidence type="ECO:0000256" key="1">
    <source>
        <dbReference type="ARBA" id="ARBA00007768"/>
    </source>
</evidence>
<dbReference type="RefSeq" id="WP_189485044.1">
    <property type="nucleotide sequence ID" value="NZ_BMZB01000001.1"/>
</dbReference>
<dbReference type="Gene3D" id="3.20.20.380">
    <property type="entry name" value="Copper homeostasis (CutC) domain"/>
    <property type="match status" value="1"/>
</dbReference>
<dbReference type="InterPro" id="IPR036822">
    <property type="entry name" value="CutC-like_dom_sf"/>
</dbReference>
<dbReference type="InterPro" id="IPR005627">
    <property type="entry name" value="CutC-like"/>
</dbReference>
<dbReference type="PANTHER" id="PTHR12598:SF0">
    <property type="entry name" value="COPPER HOMEOSTASIS PROTEIN CUTC HOMOLOG"/>
    <property type="match status" value="1"/>
</dbReference>
<proteinExistence type="inferred from homology"/>
<comment type="subcellular location">
    <subcellularLocation>
        <location evidence="2">Cytoplasm</location>
    </subcellularLocation>
</comment>
<reference evidence="3" key="2">
    <citation type="submission" date="2020-09" db="EMBL/GenBank/DDBJ databases">
        <authorList>
            <person name="Sun Q."/>
            <person name="Kim S."/>
        </authorList>
    </citation>
    <scope>NUCLEOTIDE SEQUENCE</scope>
    <source>
        <strain evidence="3">KCTC 32296</strain>
    </source>
</reference>
<keyword evidence="2" id="KW-0963">Cytoplasm</keyword>
<dbReference type="Pfam" id="PF03932">
    <property type="entry name" value="CutC"/>
    <property type="match status" value="1"/>
</dbReference>
<gene>
    <name evidence="2 3" type="primary">cutC</name>
    <name evidence="3" type="ORF">GCM10011273_07840</name>
</gene>
<evidence type="ECO:0000313" key="4">
    <source>
        <dbReference type="Proteomes" id="UP000662572"/>
    </source>
</evidence>
<evidence type="ECO:0000313" key="3">
    <source>
        <dbReference type="EMBL" id="GGZ24966.1"/>
    </source>
</evidence>
<comment type="similarity">
    <text evidence="1 2">Belongs to the CutC family.</text>
</comment>
<dbReference type="GO" id="GO:0005737">
    <property type="term" value="C:cytoplasm"/>
    <property type="evidence" value="ECO:0007669"/>
    <property type="project" value="UniProtKB-SubCell"/>
</dbReference>
<dbReference type="GO" id="GO:0005507">
    <property type="term" value="F:copper ion binding"/>
    <property type="evidence" value="ECO:0007669"/>
    <property type="project" value="TreeGrafter"/>
</dbReference>
<dbReference type="AlphaFoldDB" id="A0A918PVT6"/>
<reference evidence="3" key="1">
    <citation type="journal article" date="2014" name="Int. J. Syst. Evol. Microbiol.">
        <title>Complete genome sequence of Corynebacterium casei LMG S-19264T (=DSM 44701T), isolated from a smear-ripened cheese.</title>
        <authorList>
            <consortium name="US DOE Joint Genome Institute (JGI-PGF)"/>
            <person name="Walter F."/>
            <person name="Albersmeier A."/>
            <person name="Kalinowski J."/>
            <person name="Ruckert C."/>
        </authorList>
    </citation>
    <scope>NUCLEOTIDE SEQUENCE</scope>
    <source>
        <strain evidence="3">KCTC 32296</strain>
    </source>
</reference>
<keyword evidence="4" id="KW-1185">Reference proteome</keyword>
<evidence type="ECO:0000256" key="2">
    <source>
        <dbReference type="HAMAP-Rule" id="MF_00795"/>
    </source>
</evidence>
<protein>
    <recommendedName>
        <fullName evidence="2">PF03932 family protein CutC</fullName>
    </recommendedName>
</protein>
<dbReference type="PANTHER" id="PTHR12598">
    <property type="entry name" value="COPPER HOMEOSTASIS PROTEIN CUTC"/>
    <property type="match status" value="1"/>
</dbReference>
<sequence length="246" mass="25576">MTTIRLEICVDSPAGFIAAVEGGADRIELCLGLSVGGLTPSPGLMELARLSPVPVRAMIRSRTGDFVCDRYDVDAMRRDIDAVRQAGLAGIVIGANRPDGHLDEATLMQLRHHAGGLEIALHRAIDLTPDPVAAVDIAADLGFDSVLTSGGAVHAADGLEIITAMVERAAGRIEVMAGSGITPDNAANIIAITGVRAIHASGAVTLPAQDTRALALGFVPSHIKTTDLQTVMRLRQIVTDSARLAA</sequence>
<dbReference type="Proteomes" id="UP000662572">
    <property type="component" value="Unassembled WGS sequence"/>
</dbReference>
<dbReference type="CDD" id="cd00945">
    <property type="entry name" value="Aldolase_Class_I"/>
    <property type="match status" value="1"/>
</dbReference>
<dbReference type="HAMAP" id="MF_00795">
    <property type="entry name" value="CutC"/>
    <property type="match status" value="1"/>
</dbReference>
<dbReference type="EMBL" id="BMZB01000001">
    <property type="protein sequence ID" value="GGZ24966.1"/>
    <property type="molecule type" value="Genomic_DNA"/>
</dbReference>
<accession>A0A918PVT6</accession>
<comment type="caution">
    <text evidence="3">The sequence shown here is derived from an EMBL/GenBank/DDBJ whole genome shotgun (WGS) entry which is preliminary data.</text>
</comment>
<organism evidence="3 4">
    <name type="scientific">Asticcacaulis endophyticus</name>
    <dbReference type="NCBI Taxonomy" id="1395890"/>
    <lineage>
        <taxon>Bacteria</taxon>
        <taxon>Pseudomonadati</taxon>
        <taxon>Pseudomonadota</taxon>
        <taxon>Alphaproteobacteria</taxon>
        <taxon>Caulobacterales</taxon>
        <taxon>Caulobacteraceae</taxon>
        <taxon>Asticcacaulis</taxon>
    </lineage>
</organism>
<comment type="caution">
    <text evidence="2">Once thought to be involved in copper homeostasis, experiments in E.coli have shown this is not the case.</text>
</comment>